<name>A0A437PXD7_9BACT</name>
<dbReference type="SUPFAM" id="SSF51366">
    <property type="entry name" value="Ribulose-phoshate binding barrel"/>
    <property type="match status" value="1"/>
</dbReference>
<dbReference type="AlphaFoldDB" id="A0A437PXD7"/>
<evidence type="ECO:0000313" key="1">
    <source>
        <dbReference type="EMBL" id="RVU26909.1"/>
    </source>
</evidence>
<dbReference type="Gene3D" id="3.20.20.70">
    <property type="entry name" value="Aldolase class I"/>
    <property type="match status" value="1"/>
</dbReference>
<dbReference type="EMBL" id="SACY01000001">
    <property type="protein sequence ID" value="RVU26909.1"/>
    <property type="molecule type" value="Genomic_DNA"/>
</dbReference>
<keyword evidence="2" id="KW-1185">Reference proteome</keyword>
<evidence type="ECO:0000313" key="2">
    <source>
        <dbReference type="Proteomes" id="UP000282832"/>
    </source>
</evidence>
<dbReference type="OrthoDB" id="941905at2"/>
<evidence type="ECO:0008006" key="3">
    <source>
        <dbReference type="Google" id="ProtNLM"/>
    </source>
</evidence>
<dbReference type="Proteomes" id="UP000282832">
    <property type="component" value="Unassembled WGS sequence"/>
</dbReference>
<protein>
    <recommendedName>
        <fullName evidence="3">Phosphoribosylanthranilate isomerase</fullName>
    </recommendedName>
</protein>
<gene>
    <name evidence="1" type="ORF">EOJ36_02625</name>
</gene>
<dbReference type="InterPro" id="IPR011060">
    <property type="entry name" value="RibuloseP-bd_barrel"/>
</dbReference>
<reference evidence="1 2" key="1">
    <citation type="submission" date="2019-01" db="EMBL/GenBank/DDBJ databases">
        <authorList>
            <person name="Chen W.-M."/>
        </authorList>
    </citation>
    <scope>NUCLEOTIDE SEQUENCE [LARGE SCALE GENOMIC DNA]</scope>
    <source>
        <strain evidence="1 2">FSY-15</strain>
    </source>
</reference>
<dbReference type="InterPro" id="IPR013785">
    <property type="entry name" value="Aldolase_TIM"/>
</dbReference>
<dbReference type="RefSeq" id="WP_127802460.1">
    <property type="nucleotide sequence ID" value="NZ_SACY01000001.1"/>
</dbReference>
<sequence length="196" mass="21606">MLKTTVKVTGLQNLSDARYCAGMGVEMLGFPFPAIEHAKFLEIKSWLAGVEIVGEMEGLSIDAIRQNVELYQPDKVQVSQSVNLDQVKALGLPILQKIDISTANLPAAFAANAPYVEAFVLTCSDELDYEGLKSSVEIWAAQYPIIIGFDVEESELISWVDESSVKGIEIKSGEEDRPGFRDFSDLMSILEQLEID</sequence>
<comment type="caution">
    <text evidence="1">The sequence shown here is derived from an EMBL/GenBank/DDBJ whole genome shotgun (WGS) entry which is preliminary data.</text>
</comment>
<accession>A0A437PXD7</accession>
<organism evidence="1 2">
    <name type="scientific">Sandaracinomonas limnophila</name>
    <dbReference type="NCBI Taxonomy" id="1862386"/>
    <lineage>
        <taxon>Bacteria</taxon>
        <taxon>Pseudomonadati</taxon>
        <taxon>Bacteroidota</taxon>
        <taxon>Cytophagia</taxon>
        <taxon>Cytophagales</taxon>
        <taxon>Flectobacillaceae</taxon>
        <taxon>Sandaracinomonas</taxon>
    </lineage>
</organism>
<proteinExistence type="predicted"/>